<comment type="subcellular location">
    <subcellularLocation>
        <location evidence="1">Cell envelope</location>
    </subcellularLocation>
</comment>
<keyword evidence="3" id="KW-0175">Coiled coil</keyword>
<evidence type="ECO:0000313" key="7">
    <source>
        <dbReference type="Proteomes" id="UP001241605"/>
    </source>
</evidence>
<dbReference type="PANTHER" id="PTHR32347:SF23">
    <property type="entry name" value="BLL5650 PROTEIN"/>
    <property type="match status" value="1"/>
</dbReference>
<accession>A0ABY8QIN7</accession>
<comment type="similarity">
    <text evidence="2">Belongs to the membrane fusion protein (MFP) (TC 8.A.1) family.</text>
</comment>
<dbReference type="InterPro" id="IPR058647">
    <property type="entry name" value="BSH_CzcB-like"/>
</dbReference>
<dbReference type="SUPFAM" id="SSF111369">
    <property type="entry name" value="HlyD-like secretion proteins"/>
    <property type="match status" value="1"/>
</dbReference>
<dbReference type="Gene3D" id="2.40.50.100">
    <property type="match status" value="1"/>
</dbReference>
<dbReference type="Gene3D" id="2.40.30.170">
    <property type="match status" value="1"/>
</dbReference>
<dbReference type="Pfam" id="PF25954">
    <property type="entry name" value="Beta-barrel_RND_2"/>
    <property type="match status" value="1"/>
</dbReference>
<feature type="domain" description="CusB-like beta-barrel" evidence="4">
    <location>
        <begin position="302"/>
        <end position="376"/>
    </location>
</feature>
<dbReference type="PANTHER" id="PTHR32347">
    <property type="entry name" value="EFFLUX SYSTEM COMPONENT YKNX-RELATED"/>
    <property type="match status" value="1"/>
</dbReference>
<evidence type="ECO:0000259" key="4">
    <source>
        <dbReference type="Pfam" id="PF25954"/>
    </source>
</evidence>
<sequence length="387" mass="40610">MNDISHTSDILDQLKSLSIERVDPVAPARAQASRPRRRLPIKSLALLALLGGGGAAAWHHDVSGAQAMDWAQGLARETLPADYLPASWQTVPAAQAETAAPAVIETASPVAPPPAPVTAPSPAVVGSGYVVADRELMLMPDIGGRIQSLNIETGDHFDAGQEIAVLNSDTARTDLRIAQANLAMAQASAARAAASLDEAGADLARQEELLKRGSAPRTQVEAARFALARMQRDVDVATQQAEIARLEVEKHADIVARHTITAPFAGVVVKRHMNPGDIVVSALDGGPGQGIATLIDPTALTIEVDVAEGNLSSITPGQRARIELDAYPNRDFAAEVKTIAPKVSIQKGTVQVRLAFDTPPMGVFANMAAKVTFATSEQTAAIQQQGN</sequence>
<dbReference type="InterPro" id="IPR006143">
    <property type="entry name" value="RND_pump_MFP"/>
</dbReference>
<evidence type="ECO:0000256" key="1">
    <source>
        <dbReference type="ARBA" id="ARBA00004196"/>
    </source>
</evidence>
<dbReference type="Proteomes" id="UP001241605">
    <property type="component" value="Chromosome"/>
</dbReference>
<keyword evidence="7" id="KW-1185">Reference proteome</keyword>
<reference evidence="6 7" key="1">
    <citation type="submission" date="2023-05" db="EMBL/GenBank/DDBJ databases">
        <title>YMD87, complete Genome.</title>
        <authorList>
            <person name="Zhang J."/>
            <person name="Xu X."/>
        </authorList>
    </citation>
    <scope>NUCLEOTIDE SEQUENCE [LARGE SCALE GENOMIC DNA]</scope>
    <source>
        <strain evidence="6 7">YMD87</strain>
    </source>
</reference>
<evidence type="ECO:0000256" key="2">
    <source>
        <dbReference type="ARBA" id="ARBA00009477"/>
    </source>
</evidence>
<protein>
    <submittedName>
        <fullName evidence="6">Efflux RND transporter periplasmic adaptor subunit</fullName>
    </submittedName>
</protein>
<feature type="domain" description="CzcB-like barrel-sandwich hybrid" evidence="5">
    <location>
        <begin position="137"/>
        <end position="280"/>
    </location>
</feature>
<name>A0ABY8QIN7_9RHOB</name>
<organism evidence="6 7">
    <name type="scientific">Tropicibacter oceani</name>
    <dbReference type="NCBI Taxonomy" id="3058420"/>
    <lineage>
        <taxon>Bacteria</taxon>
        <taxon>Pseudomonadati</taxon>
        <taxon>Pseudomonadota</taxon>
        <taxon>Alphaproteobacteria</taxon>
        <taxon>Rhodobacterales</taxon>
        <taxon>Roseobacteraceae</taxon>
        <taxon>Tropicibacter</taxon>
    </lineage>
</organism>
<gene>
    <name evidence="6" type="ORF">QF118_02850</name>
</gene>
<dbReference type="Pfam" id="PF25973">
    <property type="entry name" value="BSH_CzcB"/>
    <property type="match status" value="1"/>
</dbReference>
<evidence type="ECO:0000313" key="6">
    <source>
        <dbReference type="EMBL" id="WGW04505.1"/>
    </source>
</evidence>
<proteinExistence type="inferred from homology"/>
<evidence type="ECO:0000256" key="3">
    <source>
        <dbReference type="ARBA" id="ARBA00023054"/>
    </source>
</evidence>
<dbReference type="InterPro" id="IPR050465">
    <property type="entry name" value="UPF0194_transport"/>
</dbReference>
<evidence type="ECO:0000259" key="5">
    <source>
        <dbReference type="Pfam" id="PF25973"/>
    </source>
</evidence>
<dbReference type="Gene3D" id="1.10.287.470">
    <property type="entry name" value="Helix hairpin bin"/>
    <property type="match status" value="1"/>
</dbReference>
<dbReference type="RefSeq" id="WP_282301140.1">
    <property type="nucleotide sequence ID" value="NZ_CP124616.1"/>
</dbReference>
<dbReference type="EMBL" id="CP124616">
    <property type="protein sequence ID" value="WGW04505.1"/>
    <property type="molecule type" value="Genomic_DNA"/>
</dbReference>
<dbReference type="NCBIfam" id="TIGR01730">
    <property type="entry name" value="RND_mfp"/>
    <property type="match status" value="1"/>
</dbReference>
<dbReference type="InterPro" id="IPR058792">
    <property type="entry name" value="Beta-barrel_RND_2"/>
</dbReference>